<keyword evidence="2" id="KW-0233">DNA recombination</keyword>
<dbReference type="GO" id="GO:0006260">
    <property type="term" value="P:DNA replication"/>
    <property type="evidence" value="ECO:0007669"/>
    <property type="project" value="InterPro"/>
</dbReference>
<dbReference type="GO" id="GO:0006310">
    <property type="term" value="P:DNA recombination"/>
    <property type="evidence" value="ECO:0007669"/>
    <property type="project" value="UniProtKB-KW"/>
</dbReference>
<keyword evidence="1 3" id="KW-0238">DNA-binding</keyword>
<dbReference type="PROSITE" id="PS50935">
    <property type="entry name" value="SSB"/>
    <property type="match status" value="1"/>
</dbReference>
<dbReference type="PIRSF" id="PIRSF002070">
    <property type="entry name" value="SSB"/>
    <property type="match status" value="1"/>
</dbReference>
<dbReference type="RefSeq" id="WP_061501139.1">
    <property type="nucleotide sequence ID" value="NZ_LHZX01000296.1"/>
</dbReference>
<name>A0A149UM65_9PROT</name>
<evidence type="ECO:0000313" key="5">
    <source>
        <dbReference type="EMBL" id="KXV69061.1"/>
    </source>
</evidence>
<dbReference type="AlphaFoldDB" id="A0A149UM65"/>
<evidence type="ECO:0000313" key="6">
    <source>
        <dbReference type="Proteomes" id="UP000075377"/>
    </source>
</evidence>
<dbReference type="SUPFAM" id="SSF50249">
    <property type="entry name" value="Nucleic acid-binding proteins"/>
    <property type="match status" value="1"/>
</dbReference>
<dbReference type="PATRIC" id="fig|178901.14.peg.577"/>
<dbReference type="InterPro" id="IPR012340">
    <property type="entry name" value="NA-bd_OB-fold"/>
</dbReference>
<reference evidence="5 6" key="1">
    <citation type="submission" date="2015-06" db="EMBL/GenBank/DDBJ databases">
        <title>Improved classification and identification of acetic acid bacteria using matrix-assisted laser desorption/ionization time-of-flight mass spectrometry; Gluconobacter nephelii and Gluconobacter uchimurae are later heterotypic synonyms of Gluconobacter japonicus and Gluconobacter oxydans, respectively.</title>
        <authorList>
            <person name="Li L."/>
            <person name="Cleenwerck I."/>
            <person name="De Vuyst L."/>
            <person name="Vandamme P."/>
        </authorList>
    </citation>
    <scope>NUCLEOTIDE SEQUENCE [LARGE SCALE GENOMIC DNA]</scope>
    <source>
        <strain evidence="5 6">LMG 1699</strain>
    </source>
</reference>
<organism evidence="5 6">
    <name type="scientific">Acetobacter malorum</name>
    <dbReference type="NCBI Taxonomy" id="178901"/>
    <lineage>
        <taxon>Bacteria</taxon>
        <taxon>Pseudomonadati</taxon>
        <taxon>Pseudomonadota</taxon>
        <taxon>Alphaproteobacteria</taxon>
        <taxon>Acetobacterales</taxon>
        <taxon>Acetobacteraceae</taxon>
        <taxon>Acetobacter</taxon>
    </lineage>
</organism>
<dbReference type="InterPro" id="IPR011344">
    <property type="entry name" value="ssDNA-bd"/>
</dbReference>
<accession>A0A149UM65</accession>
<protein>
    <recommendedName>
        <fullName evidence="3 4">Single-stranded DNA-binding protein</fullName>
    </recommendedName>
</protein>
<dbReference type="EMBL" id="LHZX01000296">
    <property type="protein sequence ID" value="KXV69061.1"/>
    <property type="molecule type" value="Genomic_DNA"/>
</dbReference>
<dbReference type="InterPro" id="IPR000424">
    <property type="entry name" value="Primosome_PriB/ssb"/>
</dbReference>
<proteinExistence type="predicted"/>
<dbReference type="Pfam" id="PF00436">
    <property type="entry name" value="SSB"/>
    <property type="match status" value="1"/>
</dbReference>
<evidence type="ECO:0000256" key="3">
    <source>
        <dbReference type="PIRNR" id="PIRNR002070"/>
    </source>
</evidence>
<dbReference type="CDD" id="cd04496">
    <property type="entry name" value="SSB_OBF"/>
    <property type="match status" value="1"/>
</dbReference>
<dbReference type="GO" id="GO:0003697">
    <property type="term" value="F:single-stranded DNA binding"/>
    <property type="evidence" value="ECO:0007669"/>
    <property type="project" value="InterPro"/>
</dbReference>
<dbReference type="Proteomes" id="UP000075377">
    <property type="component" value="Unassembled WGS sequence"/>
</dbReference>
<gene>
    <name evidence="5" type="ORF">AD951_08485</name>
</gene>
<evidence type="ECO:0000256" key="2">
    <source>
        <dbReference type="ARBA" id="ARBA00023172"/>
    </source>
</evidence>
<comment type="caution">
    <text evidence="5">The sequence shown here is derived from an EMBL/GenBank/DDBJ whole genome shotgun (WGS) entry which is preliminary data.</text>
</comment>
<dbReference type="Gene3D" id="2.40.50.140">
    <property type="entry name" value="Nucleic acid-binding proteins"/>
    <property type="match status" value="1"/>
</dbReference>
<sequence>MPSVHVLTGHIGKNPEVHTFESGKQKASFSVAVNAGYMKDGEWQDETDWHDVVTFSPELIEKLTANPVKGRLVQVTGPLKPRKYTKQGESSPRTSWETIAFSRASVVFLGGKNTENDGGDNAG</sequence>
<evidence type="ECO:0000256" key="1">
    <source>
        <dbReference type="ARBA" id="ARBA00023125"/>
    </source>
</evidence>
<dbReference type="NCBIfam" id="TIGR00621">
    <property type="entry name" value="ssb"/>
    <property type="match status" value="1"/>
</dbReference>
<evidence type="ECO:0000256" key="4">
    <source>
        <dbReference type="RuleBase" id="RU000524"/>
    </source>
</evidence>